<dbReference type="EMBL" id="CM003530">
    <property type="protein sequence ID" value="RCV19596.1"/>
    <property type="molecule type" value="Genomic_DNA"/>
</dbReference>
<feature type="signal peptide" evidence="1">
    <location>
        <begin position="1"/>
        <end position="30"/>
    </location>
</feature>
<feature type="chain" id="PRO_5017049967" description="Secreted protein" evidence="1">
    <location>
        <begin position="31"/>
        <end position="109"/>
    </location>
</feature>
<evidence type="ECO:0000313" key="2">
    <source>
        <dbReference type="EMBL" id="RCV19596.1"/>
    </source>
</evidence>
<proteinExistence type="predicted"/>
<name>A0A368QNP8_SETIT</name>
<keyword evidence="1" id="KW-0732">Signal</keyword>
<dbReference type="AlphaFoldDB" id="A0A368QNP8"/>
<evidence type="ECO:0008006" key="3">
    <source>
        <dbReference type="Google" id="ProtNLM"/>
    </source>
</evidence>
<sequence length="109" mass="12137">MSTCRGFATRSFAILLFGVWTVEHPPGVLPSTMLVDTLILRSSTVECSKFLSGASYMLDMSCHNNFNMSWQSQNHCIQIAIGLYLIPCLSRNICIQIIKCLLLTSAKMC</sequence>
<gene>
    <name evidence="2" type="ORF">SETIT_3G398500v2</name>
</gene>
<organism evidence="2">
    <name type="scientific">Setaria italica</name>
    <name type="common">Foxtail millet</name>
    <name type="synonym">Panicum italicum</name>
    <dbReference type="NCBI Taxonomy" id="4555"/>
    <lineage>
        <taxon>Eukaryota</taxon>
        <taxon>Viridiplantae</taxon>
        <taxon>Streptophyta</taxon>
        <taxon>Embryophyta</taxon>
        <taxon>Tracheophyta</taxon>
        <taxon>Spermatophyta</taxon>
        <taxon>Magnoliopsida</taxon>
        <taxon>Liliopsida</taxon>
        <taxon>Poales</taxon>
        <taxon>Poaceae</taxon>
        <taxon>PACMAD clade</taxon>
        <taxon>Panicoideae</taxon>
        <taxon>Panicodae</taxon>
        <taxon>Paniceae</taxon>
        <taxon>Cenchrinae</taxon>
        <taxon>Setaria</taxon>
    </lineage>
</organism>
<reference evidence="2" key="2">
    <citation type="submission" date="2015-07" db="EMBL/GenBank/DDBJ databases">
        <authorList>
            <person name="Noorani M."/>
        </authorList>
    </citation>
    <scope>NUCLEOTIDE SEQUENCE</scope>
    <source>
        <strain evidence="2">Yugu1</strain>
    </source>
</reference>
<protein>
    <recommendedName>
        <fullName evidence="3">Secreted protein</fullName>
    </recommendedName>
</protein>
<evidence type="ECO:0000256" key="1">
    <source>
        <dbReference type="SAM" id="SignalP"/>
    </source>
</evidence>
<accession>A0A368QNP8</accession>
<reference evidence="2" key="1">
    <citation type="journal article" date="2012" name="Nat. Biotechnol.">
        <title>Reference genome sequence of the model plant Setaria.</title>
        <authorList>
            <person name="Bennetzen J.L."/>
            <person name="Schmutz J."/>
            <person name="Wang H."/>
            <person name="Percifield R."/>
            <person name="Hawkins J."/>
            <person name="Pontaroli A.C."/>
            <person name="Estep M."/>
            <person name="Feng L."/>
            <person name="Vaughn J.N."/>
            <person name="Grimwood J."/>
            <person name="Jenkins J."/>
            <person name="Barry K."/>
            <person name="Lindquist E."/>
            <person name="Hellsten U."/>
            <person name="Deshpande S."/>
            <person name="Wang X."/>
            <person name="Wu X."/>
            <person name="Mitros T."/>
            <person name="Triplett J."/>
            <person name="Yang X."/>
            <person name="Ye C.Y."/>
            <person name="Mauro-Herrera M."/>
            <person name="Wang L."/>
            <person name="Li P."/>
            <person name="Sharma M."/>
            <person name="Sharma R."/>
            <person name="Ronald P.C."/>
            <person name="Panaud O."/>
            <person name="Kellogg E.A."/>
            <person name="Brutnell T.P."/>
            <person name="Doust A.N."/>
            <person name="Tuskan G.A."/>
            <person name="Rokhsar D."/>
            <person name="Devos K.M."/>
        </authorList>
    </citation>
    <scope>NUCLEOTIDE SEQUENCE [LARGE SCALE GENOMIC DNA]</scope>
    <source>
        <strain evidence="2">Yugu1</strain>
    </source>
</reference>